<feature type="repeat" description="ANK" evidence="1">
    <location>
        <begin position="274"/>
        <end position="306"/>
    </location>
</feature>
<dbReference type="PANTHER" id="PTHR24118">
    <property type="entry name" value="POTE ANKYRIN DOMAIN"/>
    <property type="match status" value="1"/>
</dbReference>
<organism evidence="4 5">
    <name type="scientific">Kingdonia uniflora</name>
    <dbReference type="NCBI Taxonomy" id="39325"/>
    <lineage>
        <taxon>Eukaryota</taxon>
        <taxon>Viridiplantae</taxon>
        <taxon>Streptophyta</taxon>
        <taxon>Embryophyta</taxon>
        <taxon>Tracheophyta</taxon>
        <taxon>Spermatophyta</taxon>
        <taxon>Magnoliopsida</taxon>
        <taxon>Ranunculales</taxon>
        <taxon>Circaeasteraceae</taxon>
        <taxon>Kingdonia</taxon>
    </lineage>
</organism>
<evidence type="ECO:0000313" key="4">
    <source>
        <dbReference type="EMBL" id="KAF6150156.1"/>
    </source>
</evidence>
<dbReference type="SUPFAM" id="SSF49354">
    <property type="entry name" value="PapD-like"/>
    <property type="match status" value="1"/>
</dbReference>
<keyword evidence="1" id="KW-0040">ANK repeat</keyword>
<evidence type="ECO:0000256" key="2">
    <source>
        <dbReference type="SAM" id="MobiDB-lite"/>
    </source>
</evidence>
<dbReference type="SUPFAM" id="SSF48403">
    <property type="entry name" value="Ankyrin repeat"/>
    <property type="match status" value="1"/>
</dbReference>
<feature type="repeat" description="ANK" evidence="1">
    <location>
        <begin position="308"/>
        <end position="340"/>
    </location>
</feature>
<evidence type="ECO:0000313" key="5">
    <source>
        <dbReference type="Proteomes" id="UP000541444"/>
    </source>
</evidence>
<feature type="repeat" description="ANK" evidence="1">
    <location>
        <begin position="395"/>
        <end position="427"/>
    </location>
</feature>
<dbReference type="PRINTS" id="PR01415">
    <property type="entry name" value="ANKYRIN"/>
</dbReference>
<protein>
    <recommendedName>
        <fullName evidence="3">MSP domain-containing protein</fullName>
    </recommendedName>
</protein>
<feature type="domain" description="MSP" evidence="3">
    <location>
        <begin position="4"/>
        <end position="138"/>
    </location>
</feature>
<dbReference type="PROSITE" id="PS50088">
    <property type="entry name" value="ANK_REPEAT"/>
    <property type="match status" value="7"/>
</dbReference>
<feature type="repeat" description="ANK" evidence="1">
    <location>
        <begin position="245"/>
        <end position="273"/>
    </location>
</feature>
<evidence type="ECO:0000259" key="3">
    <source>
        <dbReference type="PROSITE" id="PS50202"/>
    </source>
</evidence>
<dbReference type="InterPro" id="IPR002110">
    <property type="entry name" value="Ankyrin_rpt"/>
</dbReference>
<accession>A0A7J7M5K8</accession>
<evidence type="ECO:0000256" key="1">
    <source>
        <dbReference type="PROSITE-ProRule" id="PRU00023"/>
    </source>
</evidence>
<dbReference type="InterPro" id="IPR013783">
    <property type="entry name" value="Ig-like_fold"/>
</dbReference>
<sequence length="555" mass="60540">MNRLISLEPSNLVAIRVDQAQKCHGELTLRNVMYTMPVAFRLHPVNKSRYIIRPQSGILSPISTLNVEITYLFPPPLGPMSLPDSFPYSNDAFLLHSVVVPGAAVKDTSPFYDNVPNDWFTNKKKQVFIDSGVKVVFVGARILCRLVADGAMDEIREVLERSNPEWRAVDSVDSYGQTLLHLAVAQSRADLVQILLEFDPNVDSRNRSGRTALDSAAESGETLIVELLLARGASTERSESCTIGAIHLAAGGGHVEVVKLLLLKGADVNSVTRDGRTALHLAIEERTIGCIKLLLARGARADVPNTTDGNTPLHLAAGFGDEQMVKLLLVKGANKDVRNRTGKTAYDIAAEYGHIRLYDALCLGDKLWDASRKGELQNIHRFLESGALINGRDQHGWTALHRTALKGHVDVARVLIHKGIDVNAKDEEGYTALHCGTESGHAEVIDLLLKKGADVEAKTNKGVTALEIANLYQYAGIIRILVQGGAIVDSVTHTGSDVKVKWVESGKLKNQPGLLKFRTSALVQEQDMGSMKKKTSKGRDVSHSSFRRSIPLAVL</sequence>
<feature type="repeat" description="ANK" evidence="1">
    <location>
        <begin position="175"/>
        <end position="207"/>
    </location>
</feature>
<dbReference type="Proteomes" id="UP000541444">
    <property type="component" value="Unassembled WGS sequence"/>
</dbReference>
<proteinExistence type="predicted"/>
<dbReference type="InterPro" id="IPR008962">
    <property type="entry name" value="PapD-like_sf"/>
</dbReference>
<dbReference type="Gene3D" id="1.25.40.20">
    <property type="entry name" value="Ankyrin repeat-containing domain"/>
    <property type="match status" value="3"/>
</dbReference>
<dbReference type="EMBL" id="JACGCM010001753">
    <property type="protein sequence ID" value="KAF6150156.1"/>
    <property type="molecule type" value="Genomic_DNA"/>
</dbReference>
<dbReference type="OrthoDB" id="194358at2759"/>
<dbReference type="SMART" id="SM00248">
    <property type="entry name" value="ANK"/>
    <property type="match status" value="9"/>
</dbReference>
<name>A0A7J7M5K8_9MAGN</name>
<dbReference type="InterPro" id="IPR036770">
    <property type="entry name" value="Ankyrin_rpt-contain_sf"/>
</dbReference>
<dbReference type="PROSITE" id="PS50202">
    <property type="entry name" value="MSP"/>
    <property type="match status" value="1"/>
</dbReference>
<dbReference type="Pfam" id="PF00023">
    <property type="entry name" value="Ank"/>
    <property type="match status" value="1"/>
</dbReference>
<feature type="region of interest" description="Disordered" evidence="2">
    <location>
        <begin position="526"/>
        <end position="555"/>
    </location>
</feature>
<comment type="caution">
    <text evidence="4">The sequence shown here is derived from an EMBL/GenBank/DDBJ whole genome shotgun (WGS) entry which is preliminary data.</text>
</comment>
<gene>
    <name evidence="4" type="ORF">GIB67_023111</name>
</gene>
<dbReference type="AlphaFoldDB" id="A0A7J7M5K8"/>
<dbReference type="Pfam" id="PF00635">
    <property type="entry name" value="Motile_Sperm"/>
    <property type="match status" value="1"/>
</dbReference>
<feature type="repeat" description="ANK" evidence="1">
    <location>
        <begin position="428"/>
        <end position="460"/>
    </location>
</feature>
<keyword evidence="5" id="KW-1185">Reference proteome</keyword>
<feature type="repeat" description="ANK" evidence="1">
    <location>
        <begin position="208"/>
        <end position="240"/>
    </location>
</feature>
<dbReference type="Gene3D" id="2.60.40.10">
    <property type="entry name" value="Immunoglobulins"/>
    <property type="match status" value="1"/>
</dbReference>
<dbReference type="PANTHER" id="PTHR24118:SF99">
    <property type="entry name" value="POTE ANKYRIN DOMAIN FAMILY MEMBER 3C-RELATED"/>
    <property type="match status" value="1"/>
</dbReference>
<dbReference type="PROSITE" id="PS50297">
    <property type="entry name" value="ANK_REP_REGION"/>
    <property type="match status" value="7"/>
</dbReference>
<dbReference type="InterPro" id="IPR000535">
    <property type="entry name" value="MSP_dom"/>
</dbReference>
<reference evidence="4 5" key="1">
    <citation type="journal article" date="2020" name="IScience">
        <title>Genome Sequencing of the Endangered Kingdonia uniflora (Circaeasteraceae, Ranunculales) Reveals Potential Mechanisms of Evolutionary Specialization.</title>
        <authorList>
            <person name="Sun Y."/>
            <person name="Deng T."/>
            <person name="Zhang A."/>
            <person name="Moore M.J."/>
            <person name="Landis J.B."/>
            <person name="Lin N."/>
            <person name="Zhang H."/>
            <person name="Zhang X."/>
            <person name="Huang J."/>
            <person name="Zhang X."/>
            <person name="Sun H."/>
            <person name="Wang H."/>
        </authorList>
    </citation>
    <scope>NUCLEOTIDE SEQUENCE [LARGE SCALE GENOMIC DNA]</scope>
    <source>
        <strain evidence="4">TB1705</strain>
        <tissue evidence="4">Leaf</tissue>
    </source>
</reference>
<dbReference type="Pfam" id="PF12796">
    <property type="entry name" value="Ank_2"/>
    <property type="match status" value="3"/>
</dbReference>